<feature type="transmembrane region" description="Helical" evidence="7">
    <location>
        <begin position="273"/>
        <end position="292"/>
    </location>
</feature>
<comment type="caution">
    <text evidence="9">The sequence shown here is derived from an EMBL/GenBank/DDBJ whole genome shotgun (WGS) entry which is preliminary data.</text>
</comment>
<evidence type="ECO:0000259" key="8">
    <source>
        <dbReference type="Pfam" id="PF01757"/>
    </source>
</evidence>
<dbReference type="EMBL" id="JBHUCX010000029">
    <property type="protein sequence ID" value="MFD1675568.1"/>
    <property type="molecule type" value="Genomic_DNA"/>
</dbReference>
<dbReference type="Proteomes" id="UP001597079">
    <property type="component" value="Unassembled WGS sequence"/>
</dbReference>
<dbReference type="PANTHER" id="PTHR40074">
    <property type="entry name" value="O-ACETYLTRANSFERASE WECH"/>
    <property type="match status" value="1"/>
</dbReference>
<dbReference type="GO" id="GO:0016746">
    <property type="term" value="F:acyltransferase activity"/>
    <property type="evidence" value="ECO:0007669"/>
    <property type="project" value="UniProtKB-KW"/>
</dbReference>
<feature type="transmembrane region" description="Helical" evidence="7">
    <location>
        <begin position="55"/>
        <end position="72"/>
    </location>
</feature>
<comment type="similarity">
    <text evidence="2">Belongs to the acyltransferase 3 family.</text>
</comment>
<evidence type="ECO:0000256" key="7">
    <source>
        <dbReference type="SAM" id="Phobius"/>
    </source>
</evidence>
<keyword evidence="4 7" id="KW-0812">Transmembrane</keyword>
<keyword evidence="10" id="KW-1185">Reference proteome</keyword>
<evidence type="ECO:0000256" key="2">
    <source>
        <dbReference type="ARBA" id="ARBA00007400"/>
    </source>
</evidence>
<dbReference type="PANTHER" id="PTHR40074:SF2">
    <property type="entry name" value="O-ACETYLTRANSFERASE WECH"/>
    <property type="match status" value="1"/>
</dbReference>
<evidence type="ECO:0000256" key="1">
    <source>
        <dbReference type="ARBA" id="ARBA00004651"/>
    </source>
</evidence>
<feature type="transmembrane region" description="Helical" evidence="7">
    <location>
        <begin position="131"/>
        <end position="150"/>
    </location>
</feature>
<evidence type="ECO:0000256" key="5">
    <source>
        <dbReference type="ARBA" id="ARBA00022989"/>
    </source>
</evidence>
<dbReference type="RefSeq" id="WP_377943449.1">
    <property type="nucleotide sequence ID" value="NZ_JBHUCX010000029.1"/>
</dbReference>
<sequence>MAKRHLYEIDFMRALIMFAVVCVHVTTVYLTMAAYKTPLFLAFGAAITSLHFTRESFMLITGLVLFVTYYGGSLRVVTFWKKRFLLIGIPYLVWIMAYIIFKGLYYPLHHYWDFPDMSRNFIGSVLTGNQYYLYFLFVTMQFYILFPLILQGLQKFRRYHLHIFIGSFVLQLLLMAVCKFVIPGIPANSLPPVLAEIVKYREQFILTYQFWYIGGGIIACHYEQIRHFIEQHITTVVTILCASVAVLWAHFFLDIFVFGESESTAQMVVQPIMIPYSLVISIALLCMGVAWAKRRMKQAWQPVTRFMQTASNASFGILLIQPMLIVYVEQVLNFLKISGPSKWLYYGLWPVCILFVYLASMVLSHWLSRIPYVSYAVGRRSEMRKSVKPSAASM</sequence>
<feature type="transmembrane region" description="Helical" evidence="7">
    <location>
        <begin position="205"/>
        <end position="222"/>
    </location>
</feature>
<evidence type="ECO:0000313" key="9">
    <source>
        <dbReference type="EMBL" id="MFD1675568.1"/>
    </source>
</evidence>
<keyword evidence="5 7" id="KW-1133">Transmembrane helix</keyword>
<comment type="subcellular location">
    <subcellularLocation>
        <location evidence="1">Cell membrane</location>
        <topology evidence="1">Multi-pass membrane protein</topology>
    </subcellularLocation>
</comment>
<gene>
    <name evidence="9" type="ORF">ACFSB2_12770</name>
</gene>
<evidence type="ECO:0000256" key="3">
    <source>
        <dbReference type="ARBA" id="ARBA00022475"/>
    </source>
</evidence>
<proteinExistence type="inferred from homology"/>
<reference evidence="10" key="1">
    <citation type="journal article" date="2019" name="Int. J. Syst. Evol. Microbiol.">
        <title>The Global Catalogue of Microorganisms (GCM) 10K type strain sequencing project: providing services to taxonomists for standard genome sequencing and annotation.</title>
        <authorList>
            <consortium name="The Broad Institute Genomics Platform"/>
            <consortium name="The Broad Institute Genome Sequencing Center for Infectious Disease"/>
            <person name="Wu L."/>
            <person name="Ma J."/>
        </authorList>
    </citation>
    <scope>NUCLEOTIDE SEQUENCE [LARGE SCALE GENOMIC DNA]</scope>
    <source>
        <strain evidence="10">CGMCC 1.12286</strain>
    </source>
</reference>
<protein>
    <submittedName>
        <fullName evidence="9">Acyltransferase</fullName>
    </submittedName>
</protein>
<dbReference type="InterPro" id="IPR002656">
    <property type="entry name" value="Acyl_transf_3_dom"/>
</dbReference>
<keyword evidence="9" id="KW-0012">Acyltransferase</keyword>
<name>A0ABW4JHW1_9BACL</name>
<feature type="transmembrane region" description="Helical" evidence="7">
    <location>
        <begin position="84"/>
        <end position="108"/>
    </location>
</feature>
<feature type="transmembrane region" description="Helical" evidence="7">
    <location>
        <begin position="313"/>
        <end position="332"/>
    </location>
</feature>
<feature type="domain" description="Acyltransferase 3" evidence="8">
    <location>
        <begin position="7"/>
        <end position="364"/>
    </location>
</feature>
<feature type="transmembrane region" description="Helical" evidence="7">
    <location>
        <begin position="234"/>
        <end position="253"/>
    </location>
</feature>
<evidence type="ECO:0000256" key="4">
    <source>
        <dbReference type="ARBA" id="ARBA00022692"/>
    </source>
</evidence>
<accession>A0ABW4JHW1</accession>
<keyword evidence="3" id="KW-1003">Cell membrane</keyword>
<keyword evidence="6 7" id="KW-0472">Membrane</keyword>
<evidence type="ECO:0000256" key="6">
    <source>
        <dbReference type="ARBA" id="ARBA00023136"/>
    </source>
</evidence>
<feature type="transmembrane region" description="Helical" evidence="7">
    <location>
        <begin position="344"/>
        <end position="363"/>
    </location>
</feature>
<dbReference type="Pfam" id="PF01757">
    <property type="entry name" value="Acyl_transf_3"/>
    <property type="match status" value="1"/>
</dbReference>
<organism evidence="9 10">
    <name type="scientific">Alicyclobacillus fodiniaquatilis</name>
    <dbReference type="NCBI Taxonomy" id="1661150"/>
    <lineage>
        <taxon>Bacteria</taxon>
        <taxon>Bacillati</taxon>
        <taxon>Bacillota</taxon>
        <taxon>Bacilli</taxon>
        <taxon>Bacillales</taxon>
        <taxon>Alicyclobacillaceae</taxon>
        <taxon>Alicyclobacillus</taxon>
    </lineage>
</organism>
<keyword evidence="9" id="KW-0808">Transferase</keyword>
<evidence type="ECO:0000313" key="10">
    <source>
        <dbReference type="Proteomes" id="UP001597079"/>
    </source>
</evidence>
<feature type="transmembrane region" description="Helical" evidence="7">
    <location>
        <begin position="162"/>
        <end position="185"/>
    </location>
</feature>
<feature type="transmembrane region" description="Helical" evidence="7">
    <location>
        <begin position="12"/>
        <end position="35"/>
    </location>
</feature>